<evidence type="ECO:0000313" key="2">
    <source>
        <dbReference type="Proteomes" id="UP000005408"/>
    </source>
</evidence>
<dbReference type="AlphaFoldDB" id="A0A8W8MS79"/>
<dbReference type="EnsemblMetazoa" id="G34222.1">
    <property type="protein sequence ID" value="G34222.1:cds"/>
    <property type="gene ID" value="G34222"/>
</dbReference>
<dbReference type="Proteomes" id="UP000005408">
    <property type="component" value="Unassembled WGS sequence"/>
</dbReference>
<evidence type="ECO:0000313" key="1">
    <source>
        <dbReference type="EnsemblMetazoa" id="G34222.1:cds"/>
    </source>
</evidence>
<proteinExistence type="predicted"/>
<reference evidence="1" key="1">
    <citation type="submission" date="2022-08" db="UniProtKB">
        <authorList>
            <consortium name="EnsemblMetazoa"/>
        </authorList>
    </citation>
    <scope>IDENTIFICATION</scope>
    <source>
        <strain evidence="1">05x7-T-G4-1.051#20</strain>
    </source>
</reference>
<protein>
    <submittedName>
        <fullName evidence="1">Uncharacterized protein</fullName>
    </submittedName>
</protein>
<keyword evidence="2" id="KW-1185">Reference proteome</keyword>
<name>A0A8W8MS79_MAGGI</name>
<organism evidence="1 2">
    <name type="scientific">Magallana gigas</name>
    <name type="common">Pacific oyster</name>
    <name type="synonym">Crassostrea gigas</name>
    <dbReference type="NCBI Taxonomy" id="29159"/>
    <lineage>
        <taxon>Eukaryota</taxon>
        <taxon>Metazoa</taxon>
        <taxon>Spiralia</taxon>
        <taxon>Lophotrochozoa</taxon>
        <taxon>Mollusca</taxon>
        <taxon>Bivalvia</taxon>
        <taxon>Autobranchia</taxon>
        <taxon>Pteriomorphia</taxon>
        <taxon>Ostreida</taxon>
        <taxon>Ostreoidea</taxon>
        <taxon>Ostreidae</taxon>
        <taxon>Magallana</taxon>
    </lineage>
</organism>
<sequence>MLTKSIDWRKNISTSAEVWVFEVNVVCDRKLQIIEKHEYEEFDELAKFNAYETLSSLCCYVKLVVDTFTTDLEKTLEESRGKRDLGKLIADEIRNRLSKRNPVLDGAVIKDIREICRKTVQDLKVILGELEEFQRKVAPITLTELSADWCKRDIIPDRSLLREYPSVIKFMIGHRGDKNPVLKVYLLNDDNNAKLFFRNKFSEYARIEYVHIKSKERLDKIETIKFYEEKAPGIDAPTIKELKKIIQEHGDKIFARYSNVVGLKISNVRCVGDIKKDEPCIVLYCLDKTLIPFGENPLPDSLGGWPCDIREDIVMLGLRCPTNCRNQNLPELGCSIGRPTTDGSGSVGFYYKSQIESDRFRCGFLTASHVALDCFEDLYDKSLLSNNDDLRHRQFSIYHPSREDCRSSQHIGDVAESFLGNMSSGSSDQSGLDIAVVESNFFADEGLVYFAFISKLINSYGQQ</sequence>
<accession>A0A8W8MS79</accession>